<keyword evidence="7" id="KW-1185">Reference proteome</keyword>
<evidence type="ECO:0000256" key="4">
    <source>
        <dbReference type="SAM" id="MobiDB-lite"/>
    </source>
</evidence>
<comment type="caution">
    <text evidence="6">The sequence shown here is derived from an EMBL/GenBank/DDBJ whole genome shotgun (WGS) entry which is preliminary data.</text>
</comment>
<evidence type="ECO:0000256" key="2">
    <source>
        <dbReference type="ARBA" id="ARBA00011915"/>
    </source>
</evidence>
<evidence type="ECO:0000313" key="6">
    <source>
        <dbReference type="EMBL" id="MBP0617221.1"/>
    </source>
</evidence>
<dbReference type="EMBL" id="JAGJCF010000014">
    <property type="protein sequence ID" value="MBP0617221.1"/>
    <property type="molecule type" value="Genomic_DNA"/>
</dbReference>
<accession>A0ABS4BKM3</accession>
<sequence length="370" mass="39698">MTKGEALASFDREPTGTEGPTPGVTFRRTGKAGRIRLNKPKSLNALDHEMALAIHAALDEWAKDDAVKLVVIDAVGDKAFCAGGDIAALYHAGRAGDYQSARRFFADEYRMNRAIARYPKPYVAMMDGIVMGGGVGLSAHGDLRIVTERSMVAMPECGIGLIPDVGGTLVLANAPGRLGEYLGLTGFRMKAADAILAGFADRFLLSSKIAEAIARLEETGDPAAIADLYEAPEGGELDGRMESIDRLFAGDDAAAILTALSVDGGEFATKTAETIRRGSPLSVAVTLELVRAARADPAIETSLAREYRYTYRAQTQGDILEGTRAAVIDKDRAPRWPVQRIEDLPRQKVEAMLAPLGKDELTFDEKAEEV</sequence>
<dbReference type="PANTHER" id="PTHR43176:SF3">
    <property type="entry name" value="3-HYDROXYISOBUTYRYL-COA HYDROLASE, MITOCHONDRIAL"/>
    <property type="match status" value="1"/>
</dbReference>
<dbReference type="PANTHER" id="PTHR43176">
    <property type="entry name" value="3-HYDROXYISOBUTYRYL-COA HYDROLASE-RELATED"/>
    <property type="match status" value="1"/>
</dbReference>
<dbReference type="CDD" id="cd06558">
    <property type="entry name" value="crotonase-like"/>
    <property type="match status" value="1"/>
</dbReference>
<dbReference type="Proteomes" id="UP000678276">
    <property type="component" value="Unassembled WGS sequence"/>
</dbReference>
<proteinExistence type="predicted"/>
<dbReference type="EC" id="3.1.2.4" evidence="2"/>
<name>A0ABS4BKM3_9HYPH</name>
<evidence type="ECO:0000313" key="7">
    <source>
        <dbReference type="Proteomes" id="UP000678276"/>
    </source>
</evidence>
<evidence type="ECO:0000256" key="3">
    <source>
        <dbReference type="ARBA" id="ARBA00022801"/>
    </source>
</evidence>
<feature type="region of interest" description="Disordered" evidence="4">
    <location>
        <begin position="1"/>
        <end position="24"/>
    </location>
</feature>
<gene>
    <name evidence="6" type="ORF">J6595_16665</name>
</gene>
<dbReference type="NCBIfam" id="NF004127">
    <property type="entry name" value="PRK05617.1"/>
    <property type="match status" value="1"/>
</dbReference>
<dbReference type="InterPro" id="IPR032259">
    <property type="entry name" value="HIBYL-CoA-H"/>
</dbReference>
<comment type="catalytic activity">
    <reaction evidence="1">
        <text>3-hydroxy-2-methylpropanoyl-CoA + H2O = 3-hydroxy-2-methylpropanoate + CoA + H(+)</text>
        <dbReference type="Rhea" id="RHEA:20888"/>
        <dbReference type="ChEBI" id="CHEBI:11805"/>
        <dbReference type="ChEBI" id="CHEBI:15377"/>
        <dbReference type="ChEBI" id="CHEBI:15378"/>
        <dbReference type="ChEBI" id="CHEBI:57287"/>
        <dbReference type="ChEBI" id="CHEBI:57340"/>
        <dbReference type="EC" id="3.1.2.4"/>
    </reaction>
</comment>
<evidence type="ECO:0000259" key="5">
    <source>
        <dbReference type="Pfam" id="PF16113"/>
    </source>
</evidence>
<dbReference type="Pfam" id="PF16113">
    <property type="entry name" value="ECH_2"/>
    <property type="match status" value="1"/>
</dbReference>
<dbReference type="InterPro" id="IPR029045">
    <property type="entry name" value="ClpP/crotonase-like_dom_sf"/>
</dbReference>
<organism evidence="6 7">
    <name type="scientific">Jiella mangrovi</name>
    <dbReference type="NCBI Taxonomy" id="2821407"/>
    <lineage>
        <taxon>Bacteria</taxon>
        <taxon>Pseudomonadati</taxon>
        <taxon>Pseudomonadota</taxon>
        <taxon>Alphaproteobacteria</taxon>
        <taxon>Hyphomicrobiales</taxon>
        <taxon>Aurantimonadaceae</taxon>
        <taxon>Jiella</taxon>
    </lineage>
</organism>
<reference evidence="6 7" key="1">
    <citation type="submission" date="2021-04" db="EMBL/GenBank/DDBJ databases">
        <title>Whole genome sequence of Jiella sp. KSK16Y-1.</title>
        <authorList>
            <person name="Tuo L."/>
        </authorList>
    </citation>
    <scope>NUCLEOTIDE SEQUENCE [LARGE SCALE GENOMIC DNA]</scope>
    <source>
        <strain evidence="6 7">KSK16Y-1</strain>
    </source>
</reference>
<dbReference type="SUPFAM" id="SSF52096">
    <property type="entry name" value="ClpP/crotonase"/>
    <property type="match status" value="1"/>
</dbReference>
<keyword evidence="3" id="KW-0378">Hydrolase</keyword>
<dbReference type="Gene3D" id="3.90.226.10">
    <property type="entry name" value="2-enoyl-CoA Hydratase, Chain A, domain 1"/>
    <property type="match status" value="1"/>
</dbReference>
<protein>
    <recommendedName>
        <fullName evidence="2">3-hydroxyisobutyryl-CoA hydrolase</fullName>
        <ecNumber evidence="2">3.1.2.4</ecNumber>
    </recommendedName>
</protein>
<dbReference type="InterPro" id="IPR045004">
    <property type="entry name" value="ECH_dom"/>
</dbReference>
<evidence type="ECO:0000256" key="1">
    <source>
        <dbReference type="ARBA" id="ARBA00001709"/>
    </source>
</evidence>
<feature type="domain" description="Enoyl-CoA hydratase/isomerase" evidence="5">
    <location>
        <begin position="33"/>
        <end position="353"/>
    </location>
</feature>